<dbReference type="Proteomes" id="UP000228497">
    <property type="component" value="Unassembled WGS sequence"/>
</dbReference>
<feature type="non-terminal residue" evidence="1">
    <location>
        <position position="1"/>
    </location>
</feature>
<evidence type="ECO:0008006" key="3">
    <source>
        <dbReference type="Google" id="ProtNLM"/>
    </source>
</evidence>
<dbReference type="Gene3D" id="3.30.572.10">
    <property type="entry name" value="Thymidylate synthase/dCMP hydroxymethylase domain"/>
    <property type="match status" value="1"/>
</dbReference>
<gene>
    <name evidence="1" type="ORF">COW49_00505</name>
</gene>
<accession>A0A2M7FD17</accession>
<sequence>TVDYQEHIEVLDRRFKTTINKRKIDNLMNKKEDGTSQCLRGVDTSIKDGVMCWHVYFRSWSLWGGLPANLAAIQMMKEYMVSRLNDHGLKIEDGPLLASCMKLHLYSHEFDVAKMRMYTNCMDK</sequence>
<organism evidence="1 2">
    <name type="scientific">Candidatus Kaiserbacteria bacterium CG17_big_fil_post_rev_8_21_14_2_50_51_7</name>
    <dbReference type="NCBI Taxonomy" id="1974613"/>
    <lineage>
        <taxon>Bacteria</taxon>
        <taxon>Candidatus Kaiseribacteriota</taxon>
    </lineage>
</organism>
<dbReference type="SUPFAM" id="SSF55831">
    <property type="entry name" value="Thymidylate synthase/dCMP hydroxymethylase"/>
    <property type="match status" value="1"/>
</dbReference>
<name>A0A2M7FD17_9BACT</name>
<evidence type="ECO:0000313" key="2">
    <source>
        <dbReference type="Proteomes" id="UP000228497"/>
    </source>
</evidence>
<protein>
    <recommendedName>
        <fullName evidence="3">Thymidylate synthase</fullName>
    </recommendedName>
</protein>
<evidence type="ECO:0000313" key="1">
    <source>
        <dbReference type="EMBL" id="PIV87260.1"/>
    </source>
</evidence>
<dbReference type="EMBL" id="PFFD01000021">
    <property type="protein sequence ID" value="PIV87260.1"/>
    <property type="molecule type" value="Genomic_DNA"/>
</dbReference>
<dbReference type="InterPro" id="IPR036926">
    <property type="entry name" value="Thymidate_synth/dCMP_Mease_sf"/>
</dbReference>
<dbReference type="AlphaFoldDB" id="A0A2M7FD17"/>
<reference evidence="2" key="1">
    <citation type="submission" date="2017-09" db="EMBL/GenBank/DDBJ databases">
        <title>Depth-based differentiation of microbial function through sediment-hosted aquifers and enrichment of novel symbionts in the deep terrestrial subsurface.</title>
        <authorList>
            <person name="Probst A.J."/>
            <person name="Ladd B."/>
            <person name="Jarett J.K."/>
            <person name="Geller-Mcgrath D.E."/>
            <person name="Sieber C.M.K."/>
            <person name="Emerson J.B."/>
            <person name="Anantharaman K."/>
            <person name="Thomas B.C."/>
            <person name="Malmstrom R."/>
            <person name="Stieglmeier M."/>
            <person name="Klingl A."/>
            <person name="Woyke T."/>
            <person name="Ryan C.M."/>
            <person name="Banfield J.F."/>
        </authorList>
    </citation>
    <scope>NUCLEOTIDE SEQUENCE [LARGE SCALE GENOMIC DNA]</scope>
</reference>
<proteinExistence type="predicted"/>
<comment type="caution">
    <text evidence="1">The sequence shown here is derived from an EMBL/GenBank/DDBJ whole genome shotgun (WGS) entry which is preliminary data.</text>
</comment>